<evidence type="ECO:0000313" key="2">
    <source>
        <dbReference type="EMBL" id="MYD91002.1"/>
    </source>
</evidence>
<dbReference type="Gene3D" id="3.30.300.20">
    <property type="match status" value="1"/>
</dbReference>
<dbReference type="PANTHER" id="PTHR33515">
    <property type="entry name" value="RIBOSOME-BINDING FACTOR A, CHLOROPLASTIC-RELATED"/>
    <property type="match status" value="1"/>
</dbReference>
<sequence length="120" mass="13939">MPTIRQARLAGLVHTEIVALVEQELQDPALETVRVRGVELSRDRRIIRVKVTHDDEAVSEENVLQALRRSRGWCRQELAERQVMQRVPDLRFDYDRDARSARRVLDLLDSLDLDHADDDA</sequence>
<reference evidence="2" key="1">
    <citation type="submission" date="2019-09" db="EMBL/GenBank/DDBJ databases">
        <title>Characterisation of the sponge microbiome using genome-centric metagenomics.</title>
        <authorList>
            <person name="Engelberts J.P."/>
            <person name="Robbins S.J."/>
            <person name="De Goeij J.M."/>
            <person name="Aranda M."/>
            <person name="Bell S.C."/>
            <person name="Webster N.S."/>
        </authorList>
    </citation>
    <scope>NUCLEOTIDE SEQUENCE</scope>
    <source>
        <strain evidence="2">SB0662_bin_9</strain>
    </source>
</reference>
<protein>
    <submittedName>
        <fullName evidence="2">30S ribosome-binding factor RbfA</fullName>
    </submittedName>
</protein>
<dbReference type="InterPro" id="IPR000238">
    <property type="entry name" value="RbfA"/>
</dbReference>
<organism evidence="2">
    <name type="scientific">Caldilineaceae bacterium SB0662_bin_9</name>
    <dbReference type="NCBI Taxonomy" id="2605258"/>
    <lineage>
        <taxon>Bacteria</taxon>
        <taxon>Bacillati</taxon>
        <taxon>Chloroflexota</taxon>
        <taxon>Caldilineae</taxon>
        <taxon>Caldilineales</taxon>
        <taxon>Caldilineaceae</taxon>
    </lineage>
</organism>
<dbReference type="GO" id="GO:0043024">
    <property type="term" value="F:ribosomal small subunit binding"/>
    <property type="evidence" value="ECO:0007669"/>
    <property type="project" value="TreeGrafter"/>
</dbReference>
<comment type="caution">
    <text evidence="2">The sequence shown here is derived from an EMBL/GenBank/DDBJ whole genome shotgun (WGS) entry which is preliminary data.</text>
</comment>
<proteinExistence type="predicted"/>
<dbReference type="SUPFAM" id="SSF89919">
    <property type="entry name" value="Ribosome-binding factor A, RbfA"/>
    <property type="match status" value="1"/>
</dbReference>
<dbReference type="InterPro" id="IPR015946">
    <property type="entry name" value="KH_dom-like_a/b"/>
</dbReference>
<dbReference type="AlphaFoldDB" id="A0A6B1DWF8"/>
<dbReference type="EMBL" id="VXPY01000084">
    <property type="protein sequence ID" value="MYD91002.1"/>
    <property type="molecule type" value="Genomic_DNA"/>
</dbReference>
<gene>
    <name evidence="2" type="primary">rbfA</name>
    <name evidence="2" type="ORF">F4Y08_11830</name>
</gene>
<evidence type="ECO:0000256" key="1">
    <source>
        <dbReference type="ARBA" id="ARBA00022517"/>
    </source>
</evidence>
<dbReference type="Pfam" id="PF02033">
    <property type="entry name" value="RBFA"/>
    <property type="match status" value="1"/>
</dbReference>
<dbReference type="NCBIfam" id="TIGR00082">
    <property type="entry name" value="rbfA"/>
    <property type="match status" value="1"/>
</dbReference>
<dbReference type="InterPro" id="IPR023799">
    <property type="entry name" value="RbfA_dom_sf"/>
</dbReference>
<dbReference type="GO" id="GO:0005829">
    <property type="term" value="C:cytosol"/>
    <property type="evidence" value="ECO:0007669"/>
    <property type="project" value="TreeGrafter"/>
</dbReference>
<name>A0A6B1DWF8_9CHLR</name>
<dbReference type="GO" id="GO:0006364">
    <property type="term" value="P:rRNA processing"/>
    <property type="evidence" value="ECO:0007669"/>
    <property type="project" value="InterPro"/>
</dbReference>
<accession>A0A6B1DWF8</accession>
<dbReference type="PANTHER" id="PTHR33515:SF1">
    <property type="entry name" value="RIBOSOME-BINDING FACTOR A, CHLOROPLASTIC-RELATED"/>
    <property type="match status" value="1"/>
</dbReference>
<keyword evidence="1" id="KW-0690">Ribosome biogenesis</keyword>